<sequence length="17" mass="1968">MIKLPPYSPELNPIEQV</sequence>
<evidence type="ECO:0000313" key="1">
    <source>
        <dbReference type="EMBL" id="QDO86643.1"/>
    </source>
</evidence>
<evidence type="ECO:0000313" key="2">
    <source>
        <dbReference type="Proteomes" id="UP000315947"/>
    </source>
</evidence>
<proteinExistence type="predicted"/>
<accession>A0ABX5X6T6</accession>
<protein>
    <submittedName>
        <fullName evidence="1">Uncharacterized protein</fullName>
    </submittedName>
</protein>
<name>A0ABX5X6T6_9GAMM</name>
<organism evidence="1 2">
    <name type="scientific">Shewanella psychropiezotolerans</name>
    <dbReference type="NCBI Taxonomy" id="2593655"/>
    <lineage>
        <taxon>Bacteria</taxon>
        <taxon>Pseudomonadati</taxon>
        <taxon>Pseudomonadota</taxon>
        <taxon>Gammaproteobacteria</taxon>
        <taxon>Alteromonadales</taxon>
        <taxon>Shewanellaceae</taxon>
        <taxon>Shewanella</taxon>
    </lineage>
</organism>
<dbReference type="Proteomes" id="UP000315947">
    <property type="component" value="Chromosome"/>
</dbReference>
<keyword evidence="2" id="KW-1185">Reference proteome</keyword>
<gene>
    <name evidence="1" type="ORF">FM037_11735</name>
</gene>
<reference evidence="1 2" key="1">
    <citation type="submission" date="2019-07" db="EMBL/GenBank/DDBJ databases">
        <title>Shewanella sp. YLB-06 whole genomic sequence.</title>
        <authorList>
            <person name="Yu L."/>
        </authorList>
    </citation>
    <scope>NUCLEOTIDE SEQUENCE [LARGE SCALE GENOMIC DNA]</scope>
    <source>
        <strain evidence="1 2">YLB-06</strain>
    </source>
</reference>
<dbReference type="EMBL" id="CP041614">
    <property type="protein sequence ID" value="QDO86643.1"/>
    <property type="molecule type" value="Genomic_DNA"/>
</dbReference>